<dbReference type="PROSITE" id="PS51379">
    <property type="entry name" value="4FE4S_FER_2"/>
    <property type="match status" value="1"/>
</dbReference>
<evidence type="ECO:0000259" key="12">
    <source>
        <dbReference type="PROSITE" id="PS51387"/>
    </source>
</evidence>
<dbReference type="InterPro" id="IPR016169">
    <property type="entry name" value="FAD-bd_PCMH_sub2"/>
</dbReference>
<dbReference type="Proteomes" id="UP000482487">
    <property type="component" value="Unassembled WGS sequence"/>
</dbReference>
<dbReference type="InterPro" id="IPR016166">
    <property type="entry name" value="FAD-bd_PCMH"/>
</dbReference>
<comment type="cofactor">
    <cofactor evidence="1">
        <name>FAD</name>
        <dbReference type="ChEBI" id="CHEBI:57692"/>
    </cofactor>
</comment>
<dbReference type="Pfam" id="PF02913">
    <property type="entry name" value="FAD-oxidase_C"/>
    <property type="match status" value="1"/>
</dbReference>
<keyword evidence="6" id="KW-0809">Transit peptide</keyword>
<evidence type="ECO:0000256" key="7">
    <source>
        <dbReference type="ARBA" id="ARBA00023002"/>
    </source>
</evidence>
<dbReference type="OrthoDB" id="9811557at2"/>
<feature type="domain" description="4Fe-4S ferredoxin-type" evidence="11">
    <location>
        <begin position="539"/>
        <end position="570"/>
    </location>
</feature>
<keyword evidence="3" id="KW-0285">Flavoprotein</keyword>
<evidence type="ECO:0000259" key="11">
    <source>
        <dbReference type="PROSITE" id="PS51379"/>
    </source>
</evidence>
<keyword evidence="5" id="KW-0274">FAD</keyword>
<protein>
    <recommendedName>
        <fullName evidence="10">D-lactate dehydrogenase (cytochrome)</fullName>
        <ecNumber evidence="10">1.1.2.4</ecNumber>
    </recommendedName>
</protein>
<comment type="caution">
    <text evidence="13">The sequence shown here is derived from an EMBL/GenBank/DDBJ whole genome shotgun (WGS) entry which is preliminary data.</text>
</comment>
<dbReference type="GO" id="GO:1903457">
    <property type="term" value="P:lactate catabolic process"/>
    <property type="evidence" value="ECO:0007669"/>
    <property type="project" value="TreeGrafter"/>
</dbReference>
<name>A0A7C9MLT9_9BACT</name>
<comment type="similarity">
    <text evidence="2">Belongs to the FAD-binding oxidoreductase/transferase type 4 family.</text>
</comment>
<evidence type="ECO:0000256" key="6">
    <source>
        <dbReference type="ARBA" id="ARBA00022946"/>
    </source>
</evidence>
<dbReference type="Gene3D" id="3.30.70.2740">
    <property type="match status" value="1"/>
</dbReference>
<evidence type="ECO:0000256" key="9">
    <source>
        <dbReference type="ARBA" id="ARBA00023014"/>
    </source>
</evidence>
<dbReference type="SUPFAM" id="SSF56176">
    <property type="entry name" value="FAD-binding/transporter-associated domain-like"/>
    <property type="match status" value="1"/>
</dbReference>
<feature type="domain" description="FAD-binding PCMH-type" evidence="12">
    <location>
        <begin position="47"/>
        <end position="275"/>
    </location>
</feature>
<dbReference type="GO" id="GO:0008720">
    <property type="term" value="F:D-lactate dehydrogenase (NAD+) activity"/>
    <property type="evidence" value="ECO:0007669"/>
    <property type="project" value="TreeGrafter"/>
</dbReference>
<dbReference type="GO" id="GO:0051536">
    <property type="term" value="F:iron-sulfur cluster binding"/>
    <property type="evidence" value="ECO:0007669"/>
    <property type="project" value="UniProtKB-KW"/>
</dbReference>
<dbReference type="FunFam" id="1.10.45.10:FF:000001">
    <property type="entry name" value="D-lactate dehydrogenase mitochondrial"/>
    <property type="match status" value="1"/>
</dbReference>
<keyword evidence="7" id="KW-0560">Oxidoreductase</keyword>
<dbReference type="InterPro" id="IPR016164">
    <property type="entry name" value="FAD-linked_Oxase-like_C"/>
</dbReference>
<dbReference type="PANTHER" id="PTHR11748">
    <property type="entry name" value="D-LACTATE DEHYDROGENASE"/>
    <property type="match status" value="1"/>
</dbReference>
<gene>
    <name evidence="13" type="ORF">GTA51_12920</name>
</gene>
<dbReference type="InterPro" id="IPR016171">
    <property type="entry name" value="Vanillyl_alc_oxidase_C-sub2"/>
</dbReference>
<dbReference type="PROSITE" id="PS00198">
    <property type="entry name" value="4FE4S_FER_1"/>
    <property type="match status" value="1"/>
</dbReference>
<dbReference type="PANTHER" id="PTHR11748:SF111">
    <property type="entry name" value="D-LACTATE DEHYDROGENASE, MITOCHONDRIAL-RELATED"/>
    <property type="match status" value="1"/>
</dbReference>
<dbReference type="PROSITE" id="PS51387">
    <property type="entry name" value="FAD_PCMH"/>
    <property type="match status" value="1"/>
</dbReference>
<dbReference type="EMBL" id="WVUD01000023">
    <property type="protein sequence ID" value="MYL84033.1"/>
    <property type="molecule type" value="Genomic_DNA"/>
</dbReference>
<dbReference type="InterPro" id="IPR016167">
    <property type="entry name" value="FAD-bd_PCMH_sub1"/>
</dbReference>
<evidence type="ECO:0000256" key="4">
    <source>
        <dbReference type="ARBA" id="ARBA00022723"/>
    </source>
</evidence>
<evidence type="ECO:0000313" key="13">
    <source>
        <dbReference type="EMBL" id="MYL84033.1"/>
    </source>
</evidence>
<dbReference type="InterPro" id="IPR036318">
    <property type="entry name" value="FAD-bd_PCMH-like_sf"/>
</dbReference>
<dbReference type="GO" id="GO:0071949">
    <property type="term" value="F:FAD binding"/>
    <property type="evidence" value="ECO:0007669"/>
    <property type="project" value="InterPro"/>
</dbReference>
<dbReference type="InterPro" id="IPR004017">
    <property type="entry name" value="Cys_rich_dom"/>
</dbReference>
<reference evidence="13 14" key="1">
    <citation type="submission" date="2020-01" db="EMBL/GenBank/DDBJ databases">
        <title>Genome sequence of Desulfovibrio aerotolerans DSM 16695(T).</title>
        <authorList>
            <person name="Karnachuk O."/>
            <person name="Avakyan M."/>
            <person name="Mardanov A."/>
            <person name="Kadnikov V."/>
            <person name="Ravin N."/>
        </authorList>
    </citation>
    <scope>NUCLEOTIDE SEQUENCE [LARGE SCALE GENOMIC DNA]</scope>
    <source>
        <strain evidence="13 14">DSM 16695</strain>
    </source>
</reference>
<dbReference type="Pfam" id="PF02754">
    <property type="entry name" value="CCG"/>
    <property type="match status" value="1"/>
</dbReference>
<dbReference type="Gene3D" id="1.10.45.10">
    <property type="entry name" value="Vanillyl-alcohol Oxidase, Chain A, domain 4"/>
    <property type="match status" value="1"/>
</dbReference>
<dbReference type="GO" id="GO:0004458">
    <property type="term" value="F:D-lactate dehydrogenase (cytochrome) activity"/>
    <property type="evidence" value="ECO:0007669"/>
    <property type="project" value="UniProtKB-EC"/>
</dbReference>
<dbReference type="InterPro" id="IPR017900">
    <property type="entry name" value="4Fe4S_Fe_S_CS"/>
</dbReference>
<dbReference type="InterPro" id="IPR006094">
    <property type="entry name" value="Oxid_FAD_bind_N"/>
</dbReference>
<keyword evidence="9" id="KW-0411">Iron-sulfur</keyword>
<dbReference type="InterPro" id="IPR017896">
    <property type="entry name" value="4Fe4S_Fe-S-bd"/>
</dbReference>
<evidence type="ECO:0000256" key="3">
    <source>
        <dbReference type="ARBA" id="ARBA00022630"/>
    </source>
</evidence>
<dbReference type="SUPFAM" id="SSF55103">
    <property type="entry name" value="FAD-linked oxidases, C-terminal domain"/>
    <property type="match status" value="1"/>
</dbReference>
<evidence type="ECO:0000256" key="5">
    <source>
        <dbReference type="ARBA" id="ARBA00022827"/>
    </source>
</evidence>
<evidence type="ECO:0000256" key="1">
    <source>
        <dbReference type="ARBA" id="ARBA00001974"/>
    </source>
</evidence>
<keyword evidence="8" id="KW-0408">Iron</keyword>
<dbReference type="GO" id="GO:0046872">
    <property type="term" value="F:metal ion binding"/>
    <property type="evidence" value="ECO:0007669"/>
    <property type="project" value="UniProtKB-KW"/>
</dbReference>
<dbReference type="RefSeq" id="WP_160961683.1">
    <property type="nucleotide sequence ID" value="NZ_WVUD01000023.1"/>
</dbReference>
<dbReference type="InterPro" id="IPR009051">
    <property type="entry name" value="Helical_ferredxn"/>
</dbReference>
<accession>A0A7C9MLT9</accession>
<dbReference type="Gene3D" id="3.30.465.10">
    <property type="match status" value="1"/>
</dbReference>
<dbReference type="Gene3D" id="1.10.1060.10">
    <property type="entry name" value="Alpha-helical ferredoxin"/>
    <property type="match status" value="1"/>
</dbReference>
<dbReference type="Pfam" id="PF01565">
    <property type="entry name" value="FAD_binding_4"/>
    <property type="match status" value="1"/>
</dbReference>
<organism evidence="13 14">
    <name type="scientific">Solidesulfovibrio aerotolerans</name>
    <dbReference type="NCBI Taxonomy" id="295255"/>
    <lineage>
        <taxon>Bacteria</taxon>
        <taxon>Pseudomonadati</taxon>
        <taxon>Thermodesulfobacteriota</taxon>
        <taxon>Desulfovibrionia</taxon>
        <taxon>Desulfovibrionales</taxon>
        <taxon>Desulfovibrionaceae</taxon>
        <taxon>Solidesulfovibrio</taxon>
    </lineage>
</organism>
<sequence>MPHTDHAATLPAAHKAFYDRIRIFLPAERVILGPFRNLALGDDASFYRLVPKIVVKAVTQDEVAKLLRAAAAEDVAVTFRTAGTSLSGQALTDSVLIYLAGHWRGLRIHPGASHISLEPGVIGAEANFQLAPYGRKIGPDPASISACMIGGIAANNSSGMCCGTAENSYKTVESMRLVFADGETLDTADPVSKARFAAARPQLLAELAAMRAEILADVDLAERIRHKFKIKNTTGYGLNAFIDFDDPFDILLHLIIGSEGTLAFISEVTYRTVVEHPFKASSLMLYPDIDAACRATMALKAGPVAAVELMDRASLRSVEDKPGMPAYLKTLSEDAAAILVEVRAADKPGLLAAIDGALTRVAGIEPVFPLLFMDAKDDYEQLWNIRRGLFTSVGGARKPGSAVIIEDVVFPIEHLAQGTVELQRLMRDHGFPEGIIFGHALEGNLHFVFCPDFADPVAVGNYQKLMDEVAAMVVGRFDGSLKGEHGTGRNMAPFVEMEWGKTAYSFMQRLKRAFDPAGILNPGVILNDDPDVYLKNLKPLPEVNPLIDRCIECGYCESVCPSRNVTTTPRQRITLQRHMALAKKAGDLGAFTEFHDAYDYFGAATCAADGLCATVCPVSVDTGVFTKDYRRQEASARGKKIGRFVADHYGLVTWLSGRGLWLSDVVHSLIGTPAMTAMTHGLRKLTGGLVPYWTPFAPKGAPKPALRNTCHGKGRQVVYFPSCTTRAMGPSALDPDQRGLFEATMSVLAKAGYDVIFPEAMKNLCCGLTLESKGLHDDAARKSQELEAVLRAVSNNGAIPILCDASPCLYTMRCKMEPGLKLHEPVEFIYDYCLPHLDITPAPDTVALHVSCSSVKMGLSAKFTALAERCTARVVVPRGIHCCGFAGDRGFFYPELNASALADLPGQLPAATTAGYSNSRTCEIGLSFHGGVPYQSIVYLVDRAARPKD</sequence>
<evidence type="ECO:0000313" key="14">
    <source>
        <dbReference type="Proteomes" id="UP000482487"/>
    </source>
</evidence>
<evidence type="ECO:0000256" key="8">
    <source>
        <dbReference type="ARBA" id="ARBA00023004"/>
    </source>
</evidence>
<dbReference type="Pfam" id="PF13183">
    <property type="entry name" value="Fer4_8"/>
    <property type="match status" value="1"/>
</dbReference>
<dbReference type="SUPFAM" id="SSF46548">
    <property type="entry name" value="alpha-helical ferredoxin"/>
    <property type="match status" value="1"/>
</dbReference>
<evidence type="ECO:0000256" key="10">
    <source>
        <dbReference type="ARBA" id="ARBA00038897"/>
    </source>
</evidence>
<keyword evidence="14" id="KW-1185">Reference proteome</keyword>
<dbReference type="Gene3D" id="3.30.43.10">
    <property type="entry name" value="Uridine Diphospho-n-acetylenolpyruvylglucosamine Reductase, domain 2"/>
    <property type="match status" value="1"/>
</dbReference>
<keyword evidence="4" id="KW-0479">Metal-binding</keyword>
<dbReference type="InterPro" id="IPR004113">
    <property type="entry name" value="FAD-bd_oxidored_4_C"/>
</dbReference>
<dbReference type="AlphaFoldDB" id="A0A7C9MLT9"/>
<proteinExistence type="inferred from homology"/>
<dbReference type="EC" id="1.1.2.4" evidence="10"/>
<evidence type="ECO:0000256" key="2">
    <source>
        <dbReference type="ARBA" id="ARBA00008000"/>
    </source>
</evidence>